<organism evidence="2 3">
    <name type="scientific">Vigna mungo</name>
    <name type="common">Black gram</name>
    <name type="synonym">Phaseolus mungo</name>
    <dbReference type="NCBI Taxonomy" id="3915"/>
    <lineage>
        <taxon>Eukaryota</taxon>
        <taxon>Viridiplantae</taxon>
        <taxon>Streptophyta</taxon>
        <taxon>Embryophyta</taxon>
        <taxon>Tracheophyta</taxon>
        <taxon>Spermatophyta</taxon>
        <taxon>Magnoliopsida</taxon>
        <taxon>eudicotyledons</taxon>
        <taxon>Gunneridae</taxon>
        <taxon>Pentapetalae</taxon>
        <taxon>rosids</taxon>
        <taxon>fabids</taxon>
        <taxon>Fabales</taxon>
        <taxon>Fabaceae</taxon>
        <taxon>Papilionoideae</taxon>
        <taxon>50 kb inversion clade</taxon>
        <taxon>NPAAA clade</taxon>
        <taxon>indigoferoid/millettioid clade</taxon>
        <taxon>Phaseoleae</taxon>
        <taxon>Vigna</taxon>
    </lineage>
</organism>
<name>A0AAQ3PD90_VIGMU</name>
<reference evidence="2 3" key="1">
    <citation type="journal article" date="2023" name="Life. Sci Alliance">
        <title>Evolutionary insights into 3D genome organization and epigenetic landscape of Vigna mungo.</title>
        <authorList>
            <person name="Junaid A."/>
            <person name="Singh B."/>
            <person name="Bhatia S."/>
        </authorList>
    </citation>
    <scope>NUCLEOTIDE SEQUENCE [LARGE SCALE GENOMIC DNA]</scope>
    <source>
        <strain evidence="2">Urdbean</strain>
    </source>
</reference>
<evidence type="ECO:0000256" key="1">
    <source>
        <dbReference type="SAM" id="MobiDB-lite"/>
    </source>
</evidence>
<keyword evidence="3" id="KW-1185">Reference proteome</keyword>
<proteinExistence type="predicted"/>
<gene>
    <name evidence="2" type="ORF">V8G54_004974</name>
</gene>
<sequence>MLNTQLHTHAHSIGKKARVHKDAQVKQGARYSASSASSEDSSEVDESMEVRKKSQSAGLLEKEKTAQVPSVTLRASQKLAVMCLGNEHIAIARSLCPLAFTNILIIYSGQSSMGVTYMPEQLRDDHDSHCNALLVHEKVEGQGDMLEKMSKVRTGKVLHGEATPIGHVCGINRVHTGTSSSVQGVSETIHSQSSQIGQTQELRVDQGATMMMDMIAQIGNGNVVDTKNHVRIQEKVENSNLQDVEVIHALPLGKV</sequence>
<accession>A0AAQ3PD90</accession>
<feature type="compositionally biased region" description="Basic residues" evidence="1">
    <location>
        <begin position="8"/>
        <end position="19"/>
    </location>
</feature>
<evidence type="ECO:0000313" key="2">
    <source>
        <dbReference type="EMBL" id="WVZ26430.1"/>
    </source>
</evidence>
<protein>
    <submittedName>
        <fullName evidence="2">Uncharacterized protein</fullName>
    </submittedName>
</protein>
<dbReference type="AlphaFoldDB" id="A0AAQ3PD90"/>
<dbReference type="Proteomes" id="UP001374535">
    <property type="component" value="Chromosome 1"/>
</dbReference>
<evidence type="ECO:0000313" key="3">
    <source>
        <dbReference type="Proteomes" id="UP001374535"/>
    </source>
</evidence>
<dbReference type="EMBL" id="CP144700">
    <property type="protein sequence ID" value="WVZ26430.1"/>
    <property type="molecule type" value="Genomic_DNA"/>
</dbReference>
<feature type="region of interest" description="Disordered" evidence="1">
    <location>
        <begin position="1"/>
        <end position="66"/>
    </location>
</feature>